<organism evidence="3 4">
    <name type="scientific">Metabacillus litoralis</name>
    <dbReference type="NCBI Taxonomy" id="152268"/>
    <lineage>
        <taxon>Bacteria</taxon>
        <taxon>Bacillati</taxon>
        <taxon>Bacillota</taxon>
        <taxon>Bacilli</taxon>
        <taxon>Bacillales</taxon>
        <taxon>Bacillaceae</taxon>
        <taxon>Metabacillus</taxon>
    </lineage>
</organism>
<dbReference type="NCBIfam" id="TIGR01428">
    <property type="entry name" value="HAD_type_II"/>
    <property type="match status" value="1"/>
</dbReference>
<dbReference type="InterPro" id="IPR036412">
    <property type="entry name" value="HAD-like_sf"/>
</dbReference>
<dbReference type="InterPro" id="IPR023198">
    <property type="entry name" value="PGP-like_dom2"/>
</dbReference>
<evidence type="ECO:0000256" key="2">
    <source>
        <dbReference type="ARBA" id="ARBA00022801"/>
    </source>
</evidence>
<dbReference type="OrthoDB" id="264363at2"/>
<dbReference type="CDD" id="cd02588">
    <property type="entry name" value="HAD_L2-DEX"/>
    <property type="match status" value="1"/>
</dbReference>
<dbReference type="GO" id="GO:0019120">
    <property type="term" value="F:hydrolase activity, acting on acid halide bonds, in C-halide compounds"/>
    <property type="evidence" value="ECO:0007669"/>
    <property type="project" value="InterPro"/>
</dbReference>
<keyword evidence="2" id="KW-0378">Hydrolase</keyword>
<dbReference type="InterPro" id="IPR023214">
    <property type="entry name" value="HAD_sf"/>
</dbReference>
<evidence type="ECO:0000313" key="3">
    <source>
        <dbReference type="EMBL" id="TXC91635.1"/>
    </source>
</evidence>
<dbReference type="InterPro" id="IPR006328">
    <property type="entry name" value="2-HAD"/>
</dbReference>
<gene>
    <name evidence="3" type="ORF">FS935_07595</name>
</gene>
<dbReference type="Gene3D" id="3.40.50.1000">
    <property type="entry name" value="HAD superfamily/HAD-like"/>
    <property type="match status" value="1"/>
</dbReference>
<reference evidence="3 4" key="1">
    <citation type="journal article" date="2005" name="Int. J. Syst. Evol. Microbiol.">
        <title>Bacillus litoralis sp. nov., isolated from a tidal flat of the Yellow Sea in Korea.</title>
        <authorList>
            <person name="Yoon J.H."/>
            <person name="Oh T.K."/>
        </authorList>
    </citation>
    <scope>NUCLEOTIDE SEQUENCE [LARGE SCALE GENOMIC DNA]</scope>
    <source>
        <strain evidence="3 4">SW-211</strain>
    </source>
</reference>
<dbReference type="AlphaFoldDB" id="A0A5C6W168"/>
<keyword evidence="4" id="KW-1185">Reference proteome</keyword>
<evidence type="ECO:0000313" key="4">
    <source>
        <dbReference type="Proteomes" id="UP000321363"/>
    </source>
</evidence>
<comment type="similarity">
    <text evidence="1">Belongs to the HAD-like hydrolase superfamily. S-2-haloalkanoic acid dehalogenase family.</text>
</comment>
<proteinExistence type="inferred from homology"/>
<dbReference type="NCBIfam" id="TIGR01493">
    <property type="entry name" value="HAD-SF-IA-v2"/>
    <property type="match status" value="1"/>
</dbReference>
<comment type="caution">
    <text evidence="3">The sequence shown here is derived from an EMBL/GenBank/DDBJ whole genome shotgun (WGS) entry which is preliminary data.</text>
</comment>
<dbReference type="SFLD" id="SFLDG01129">
    <property type="entry name" value="C1.5:_HAD__Beta-PGM__Phosphata"/>
    <property type="match status" value="1"/>
</dbReference>
<name>A0A5C6W168_9BACI</name>
<dbReference type="EMBL" id="VOQF01000004">
    <property type="protein sequence ID" value="TXC91635.1"/>
    <property type="molecule type" value="Genomic_DNA"/>
</dbReference>
<dbReference type="NCBIfam" id="TIGR01549">
    <property type="entry name" value="HAD-SF-IA-v1"/>
    <property type="match status" value="1"/>
</dbReference>
<dbReference type="SFLD" id="SFLDG01135">
    <property type="entry name" value="C1.5.6:_HAD__Beta-PGM__Phospha"/>
    <property type="match status" value="1"/>
</dbReference>
<dbReference type="Pfam" id="PF00702">
    <property type="entry name" value="Hydrolase"/>
    <property type="match status" value="1"/>
</dbReference>
<dbReference type="SFLD" id="SFLDF00045">
    <property type="entry name" value="2-haloacid_dehalogenase"/>
    <property type="match status" value="1"/>
</dbReference>
<protein>
    <submittedName>
        <fullName evidence="3">Haloacid dehalogenase type II</fullName>
    </submittedName>
</protein>
<dbReference type="NCBIfam" id="TIGR01509">
    <property type="entry name" value="HAD-SF-IA-v3"/>
    <property type="match status" value="1"/>
</dbReference>
<dbReference type="SUPFAM" id="SSF56784">
    <property type="entry name" value="HAD-like"/>
    <property type="match status" value="1"/>
</dbReference>
<accession>A0A5C6W168</accession>
<sequence>MESRIKVIVFDVYGTLFNVYSLEQQCEKLFPGKGRELCELWRRKQLEYSFLRQLMGTYEPFYTITRNALTYSCRQLELPYNDQKIENLLDGYLHLKLYKEVEYVLKSLEDKQLAVFSNGSLDMLKPLIKESPLKDINLKVISVDEAKVYKPTPMSYQICLKQLSVNREEVLFVSSNTWDIAGAKNFGFNTAWINRQKIIFDSLGVTSDAEYTDLLGLINQNS</sequence>
<dbReference type="SFLD" id="SFLDS00003">
    <property type="entry name" value="Haloacid_Dehalogenase"/>
    <property type="match status" value="1"/>
</dbReference>
<dbReference type="Gene3D" id="1.10.150.240">
    <property type="entry name" value="Putative phosphatase, domain 2"/>
    <property type="match status" value="1"/>
</dbReference>
<dbReference type="PRINTS" id="PR00413">
    <property type="entry name" value="HADHALOGNASE"/>
</dbReference>
<dbReference type="Proteomes" id="UP000321363">
    <property type="component" value="Unassembled WGS sequence"/>
</dbReference>
<dbReference type="PANTHER" id="PTHR43316:SF3">
    <property type="entry name" value="HALOACID DEHALOGENASE, TYPE II (AFU_ORTHOLOGUE AFUA_2G07750)-RELATED"/>
    <property type="match status" value="1"/>
</dbReference>
<dbReference type="InterPro" id="IPR006439">
    <property type="entry name" value="HAD-SF_hydro_IA"/>
</dbReference>
<evidence type="ECO:0000256" key="1">
    <source>
        <dbReference type="ARBA" id="ARBA00008106"/>
    </source>
</evidence>
<dbReference type="InterPro" id="IPR051540">
    <property type="entry name" value="S-2-haloacid_dehalogenase"/>
</dbReference>
<dbReference type="PANTHER" id="PTHR43316">
    <property type="entry name" value="HYDROLASE, HALOACID DELAHOGENASE-RELATED"/>
    <property type="match status" value="1"/>
</dbReference>